<accession>A0AAJ0A3Z7</accession>
<dbReference type="RefSeq" id="XP_060450234.1">
    <property type="nucleotide sequence ID" value="XM_060589431.1"/>
</dbReference>
<evidence type="ECO:0000256" key="1">
    <source>
        <dbReference type="SAM" id="MobiDB-lite"/>
    </source>
</evidence>
<reference evidence="2" key="1">
    <citation type="submission" date="2021-06" db="EMBL/GenBank/DDBJ databases">
        <title>Comparative genomics, transcriptomics and evolutionary studies reveal genomic signatures of adaptation to plant cell wall in hemibiotrophic fungi.</title>
        <authorList>
            <consortium name="DOE Joint Genome Institute"/>
            <person name="Baroncelli R."/>
            <person name="Diaz J.F."/>
            <person name="Benocci T."/>
            <person name="Peng M."/>
            <person name="Battaglia E."/>
            <person name="Haridas S."/>
            <person name="Andreopoulos W."/>
            <person name="Labutti K."/>
            <person name="Pangilinan J."/>
            <person name="Floch G.L."/>
            <person name="Makela M.R."/>
            <person name="Henrissat B."/>
            <person name="Grigoriev I.V."/>
            <person name="Crouch J.A."/>
            <person name="De Vries R.P."/>
            <person name="Sukno S.A."/>
            <person name="Thon M.R."/>
        </authorList>
    </citation>
    <scope>NUCLEOTIDE SEQUENCE</scope>
    <source>
        <strain evidence="2">CBS 102054</strain>
    </source>
</reference>
<organism evidence="2 3">
    <name type="scientific">Colletotrichum phormii</name>
    <dbReference type="NCBI Taxonomy" id="359342"/>
    <lineage>
        <taxon>Eukaryota</taxon>
        <taxon>Fungi</taxon>
        <taxon>Dikarya</taxon>
        <taxon>Ascomycota</taxon>
        <taxon>Pezizomycotina</taxon>
        <taxon>Sordariomycetes</taxon>
        <taxon>Hypocreomycetidae</taxon>
        <taxon>Glomerellales</taxon>
        <taxon>Glomerellaceae</taxon>
        <taxon>Colletotrichum</taxon>
        <taxon>Colletotrichum acutatum species complex</taxon>
    </lineage>
</organism>
<sequence>MCPTHRLGTFSRWKGPSFRPRLAAPRLRTTGGGGQTAPDGTRGTGPTFQSQQQN</sequence>
<evidence type="ECO:0000313" key="3">
    <source>
        <dbReference type="Proteomes" id="UP001243989"/>
    </source>
</evidence>
<dbReference type="GeneID" id="85474293"/>
<evidence type="ECO:0000313" key="2">
    <source>
        <dbReference type="EMBL" id="KAK1654190.1"/>
    </source>
</evidence>
<proteinExistence type="predicted"/>
<protein>
    <submittedName>
        <fullName evidence="2">Uncharacterized protein</fullName>
    </submittedName>
</protein>
<comment type="caution">
    <text evidence="2">The sequence shown here is derived from an EMBL/GenBank/DDBJ whole genome shotgun (WGS) entry which is preliminary data.</text>
</comment>
<feature type="compositionally biased region" description="Polar residues" evidence="1">
    <location>
        <begin position="44"/>
        <end position="54"/>
    </location>
</feature>
<keyword evidence="3" id="KW-1185">Reference proteome</keyword>
<feature type="region of interest" description="Disordered" evidence="1">
    <location>
        <begin position="1"/>
        <end position="54"/>
    </location>
</feature>
<dbReference type="EMBL" id="JAHMHQ010000002">
    <property type="protein sequence ID" value="KAK1654190.1"/>
    <property type="molecule type" value="Genomic_DNA"/>
</dbReference>
<dbReference type="Proteomes" id="UP001243989">
    <property type="component" value="Unassembled WGS sequence"/>
</dbReference>
<dbReference type="AlphaFoldDB" id="A0AAJ0A3Z7"/>
<name>A0AAJ0A3Z7_9PEZI</name>
<gene>
    <name evidence="2" type="ORF">BDP81DRAFT_415170</name>
</gene>